<evidence type="ECO:0000313" key="1">
    <source>
        <dbReference type="EMBL" id="KAJ8004664.1"/>
    </source>
</evidence>
<sequence>MASVKMEDCSPTLGLNVNINDVVKHNIGESISRDDIADVDTLFISAEQPQEDHKEKNSHCCSRCGRSFLSRSQLKRHTRIHTGEKPYSCSDCGKGFSSSSHCKSHQRIHTGEKPYSCSDCGKSFSQSGKLQVHQRIHTGEKPFSCPDCGK</sequence>
<reference evidence="1" key="1">
    <citation type="submission" date="2021-05" db="EMBL/GenBank/DDBJ databases">
        <authorList>
            <person name="Pan Q."/>
            <person name="Jouanno E."/>
            <person name="Zahm M."/>
            <person name="Klopp C."/>
            <person name="Cabau C."/>
            <person name="Louis A."/>
            <person name="Berthelot C."/>
            <person name="Parey E."/>
            <person name="Roest Crollius H."/>
            <person name="Montfort J."/>
            <person name="Robinson-Rechavi M."/>
            <person name="Bouchez O."/>
            <person name="Lampietro C."/>
            <person name="Lopez Roques C."/>
            <person name="Donnadieu C."/>
            <person name="Postlethwait J."/>
            <person name="Bobe J."/>
            <person name="Dillon D."/>
            <person name="Chandos A."/>
            <person name="von Hippel F."/>
            <person name="Guiguen Y."/>
        </authorList>
    </citation>
    <scope>NUCLEOTIDE SEQUENCE</scope>
    <source>
        <strain evidence="1">YG-Jan2019</strain>
    </source>
</reference>
<name>A0ACC2GLN9_DALPE</name>
<gene>
    <name evidence="1" type="ORF">DPEC_G00138670</name>
</gene>
<organism evidence="1 2">
    <name type="scientific">Dallia pectoralis</name>
    <name type="common">Alaska blackfish</name>
    <dbReference type="NCBI Taxonomy" id="75939"/>
    <lineage>
        <taxon>Eukaryota</taxon>
        <taxon>Metazoa</taxon>
        <taxon>Chordata</taxon>
        <taxon>Craniata</taxon>
        <taxon>Vertebrata</taxon>
        <taxon>Euteleostomi</taxon>
        <taxon>Actinopterygii</taxon>
        <taxon>Neopterygii</taxon>
        <taxon>Teleostei</taxon>
        <taxon>Protacanthopterygii</taxon>
        <taxon>Esociformes</taxon>
        <taxon>Umbridae</taxon>
        <taxon>Dallia</taxon>
    </lineage>
</organism>
<accession>A0ACC2GLN9</accession>
<protein>
    <submittedName>
        <fullName evidence="1">Uncharacterized protein</fullName>
    </submittedName>
</protein>
<feature type="non-terminal residue" evidence="1">
    <location>
        <position position="150"/>
    </location>
</feature>
<keyword evidence="2" id="KW-1185">Reference proteome</keyword>
<proteinExistence type="predicted"/>
<dbReference type="Proteomes" id="UP001157502">
    <property type="component" value="Chromosome 11"/>
</dbReference>
<comment type="caution">
    <text evidence="1">The sequence shown here is derived from an EMBL/GenBank/DDBJ whole genome shotgun (WGS) entry which is preliminary data.</text>
</comment>
<dbReference type="EMBL" id="CM055738">
    <property type="protein sequence ID" value="KAJ8004664.1"/>
    <property type="molecule type" value="Genomic_DNA"/>
</dbReference>
<evidence type="ECO:0000313" key="2">
    <source>
        <dbReference type="Proteomes" id="UP001157502"/>
    </source>
</evidence>